<comment type="caution">
    <text evidence="5">The sequence shown here is derived from an EMBL/GenBank/DDBJ whole genome shotgun (WGS) entry which is preliminary data.</text>
</comment>
<keyword evidence="1 3" id="KW-0560">Oxidoreductase</keyword>
<dbReference type="Pfam" id="PF00171">
    <property type="entry name" value="Aldedh"/>
    <property type="match status" value="1"/>
</dbReference>
<comment type="similarity">
    <text evidence="3">Belongs to the aldehyde dehydrogenase family.</text>
</comment>
<organism evidence="5 6">
    <name type="scientific">Haloechinothrix salitolerans</name>
    <dbReference type="NCBI Taxonomy" id="926830"/>
    <lineage>
        <taxon>Bacteria</taxon>
        <taxon>Bacillati</taxon>
        <taxon>Actinomycetota</taxon>
        <taxon>Actinomycetes</taxon>
        <taxon>Pseudonocardiales</taxon>
        <taxon>Pseudonocardiaceae</taxon>
        <taxon>Haloechinothrix</taxon>
    </lineage>
</organism>
<accession>A0ABW2C2N1</accession>
<sequence length="491" mass="52429">MAHSATSSAHRVVDRKWQIVVSGRELGAQSRYRTENPATEETLAEVPDCTAEDVHFAVAQAHRAQVAWGRLAPRERARRLRELAVALRDNREELATLDALDGGFPVSSMRLDVDAAVEYIEIMCDLALGLGGRTIPATGEHLHYTVHQPYGVVARVVPYNHPLFFTASKIAAPLVAGNAVVLKAPEQTPLSALRIHEIAGEVLPDGLFTVLTGQGPDSGRTLVRHPQVRRIAFIGSEQTGRSIQRDAAETGVKDVTLELGGKNAMIVLPDADPTRAAAAAVAGMNFTATMGQSCGSTSRLFVHNELLPDVLDEVCRLVEQIRVGDPLAAETEMGPLISGTHRDRVLETVATAVRDGAELMTGGARPSGAGDRGYFVAPTVLAHVQPDSRIARTEIFGPVLSVLGFADVDEAVGLANGVDYGLTAAVWTQNVGAAHSLAHRLEAGYVWVNGSSRHFWGVPFGGVKNSGVGREDSLEELVSFTQIQAVNVLLP</sequence>
<dbReference type="InterPro" id="IPR015590">
    <property type="entry name" value="Aldehyde_DH_dom"/>
</dbReference>
<evidence type="ECO:0000256" key="3">
    <source>
        <dbReference type="RuleBase" id="RU003345"/>
    </source>
</evidence>
<feature type="active site" evidence="2">
    <location>
        <position position="258"/>
    </location>
</feature>
<evidence type="ECO:0000313" key="5">
    <source>
        <dbReference type="EMBL" id="MFC6869436.1"/>
    </source>
</evidence>
<protein>
    <submittedName>
        <fullName evidence="5">Aldehyde dehydrogenase family protein</fullName>
    </submittedName>
</protein>
<dbReference type="SUPFAM" id="SSF53720">
    <property type="entry name" value="ALDH-like"/>
    <property type="match status" value="1"/>
</dbReference>
<dbReference type="InterPro" id="IPR016163">
    <property type="entry name" value="Ald_DH_C"/>
</dbReference>
<evidence type="ECO:0000259" key="4">
    <source>
        <dbReference type="Pfam" id="PF00171"/>
    </source>
</evidence>
<name>A0ABW2C2N1_9PSEU</name>
<feature type="domain" description="Aldehyde dehydrogenase" evidence="4">
    <location>
        <begin position="30"/>
        <end position="486"/>
    </location>
</feature>
<dbReference type="InterPro" id="IPR029510">
    <property type="entry name" value="Ald_DH_CS_GLU"/>
</dbReference>
<dbReference type="PROSITE" id="PS00687">
    <property type="entry name" value="ALDEHYDE_DEHYDR_GLU"/>
    <property type="match status" value="1"/>
</dbReference>
<evidence type="ECO:0000256" key="2">
    <source>
        <dbReference type="PROSITE-ProRule" id="PRU10007"/>
    </source>
</evidence>
<reference evidence="6" key="1">
    <citation type="journal article" date="2019" name="Int. J. Syst. Evol. Microbiol.">
        <title>The Global Catalogue of Microorganisms (GCM) 10K type strain sequencing project: providing services to taxonomists for standard genome sequencing and annotation.</title>
        <authorList>
            <consortium name="The Broad Institute Genomics Platform"/>
            <consortium name="The Broad Institute Genome Sequencing Center for Infectious Disease"/>
            <person name="Wu L."/>
            <person name="Ma J."/>
        </authorList>
    </citation>
    <scope>NUCLEOTIDE SEQUENCE [LARGE SCALE GENOMIC DNA]</scope>
    <source>
        <strain evidence="6">KCTC 32255</strain>
    </source>
</reference>
<dbReference type="PANTHER" id="PTHR11699">
    <property type="entry name" value="ALDEHYDE DEHYDROGENASE-RELATED"/>
    <property type="match status" value="1"/>
</dbReference>
<keyword evidence="6" id="KW-1185">Reference proteome</keyword>
<dbReference type="RefSeq" id="WP_345400681.1">
    <property type="nucleotide sequence ID" value="NZ_BAABLA010000101.1"/>
</dbReference>
<dbReference type="EMBL" id="JBHSXX010000001">
    <property type="protein sequence ID" value="MFC6869436.1"/>
    <property type="molecule type" value="Genomic_DNA"/>
</dbReference>
<dbReference type="Proteomes" id="UP001596337">
    <property type="component" value="Unassembled WGS sequence"/>
</dbReference>
<proteinExistence type="inferred from homology"/>
<dbReference type="Gene3D" id="3.40.605.10">
    <property type="entry name" value="Aldehyde Dehydrogenase, Chain A, domain 1"/>
    <property type="match status" value="1"/>
</dbReference>
<dbReference type="Gene3D" id="3.40.309.10">
    <property type="entry name" value="Aldehyde Dehydrogenase, Chain A, domain 2"/>
    <property type="match status" value="1"/>
</dbReference>
<gene>
    <name evidence="5" type="ORF">ACFQGD_20045</name>
</gene>
<dbReference type="InterPro" id="IPR016162">
    <property type="entry name" value="Ald_DH_N"/>
</dbReference>
<evidence type="ECO:0000256" key="1">
    <source>
        <dbReference type="ARBA" id="ARBA00023002"/>
    </source>
</evidence>
<evidence type="ECO:0000313" key="6">
    <source>
        <dbReference type="Proteomes" id="UP001596337"/>
    </source>
</evidence>
<dbReference type="InterPro" id="IPR016161">
    <property type="entry name" value="Ald_DH/histidinol_DH"/>
</dbReference>